<evidence type="ECO:0008006" key="4">
    <source>
        <dbReference type="Google" id="ProtNLM"/>
    </source>
</evidence>
<dbReference type="AlphaFoldDB" id="A0AAD7FNP7"/>
<organism evidence="2 3">
    <name type="scientific">Roridomyces roridus</name>
    <dbReference type="NCBI Taxonomy" id="1738132"/>
    <lineage>
        <taxon>Eukaryota</taxon>
        <taxon>Fungi</taxon>
        <taxon>Dikarya</taxon>
        <taxon>Basidiomycota</taxon>
        <taxon>Agaricomycotina</taxon>
        <taxon>Agaricomycetes</taxon>
        <taxon>Agaricomycetidae</taxon>
        <taxon>Agaricales</taxon>
        <taxon>Marasmiineae</taxon>
        <taxon>Mycenaceae</taxon>
        <taxon>Roridomyces</taxon>
    </lineage>
</organism>
<comment type="caution">
    <text evidence="2">The sequence shown here is derived from an EMBL/GenBank/DDBJ whole genome shotgun (WGS) entry which is preliminary data.</text>
</comment>
<gene>
    <name evidence="2" type="ORF">FB45DRAFT_544882</name>
</gene>
<protein>
    <recommendedName>
        <fullName evidence="4">Secreted protein</fullName>
    </recommendedName>
</protein>
<evidence type="ECO:0000313" key="2">
    <source>
        <dbReference type="EMBL" id="KAJ7630733.1"/>
    </source>
</evidence>
<sequence>MERSNDWWWMMWWISLGPRSLRSSEISCVLCSSSSPHSLPLCTLRPRLALNCYPSRLLSASSAPEVFGRLTRDGE</sequence>
<name>A0AAD7FNP7_9AGAR</name>
<reference evidence="2" key="1">
    <citation type="submission" date="2023-03" db="EMBL/GenBank/DDBJ databases">
        <title>Massive genome expansion in bonnet fungi (Mycena s.s.) driven by repeated elements and novel gene families across ecological guilds.</title>
        <authorList>
            <consortium name="Lawrence Berkeley National Laboratory"/>
            <person name="Harder C.B."/>
            <person name="Miyauchi S."/>
            <person name="Viragh M."/>
            <person name="Kuo A."/>
            <person name="Thoen E."/>
            <person name="Andreopoulos B."/>
            <person name="Lu D."/>
            <person name="Skrede I."/>
            <person name="Drula E."/>
            <person name="Henrissat B."/>
            <person name="Morin E."/>
            <person name="Kohler A."/>
            <person name="Barry K."/>
            <person name="LaButti K."/>
            <person name="Morin E."/>
            <person name="Salamov A."/>
            <person name="Lipzen A."/>
            <person name="Mereny Z."/>
            <person name="Hegedus B."/>
            <person name="Baldrian P."/>
            <person name="Stursova M."/>
            <person name="Weitz H."/>
            <person name="Taylor A."/>
            <person name="Grigoriev I.V."/>
            <person name="Nagy L.G."/>
            <person name="Martin F."/>
            <person name="Kauserud H."/>
        </authorList>
    </citation>
    <scope>NUCLEOTIDE SEQUENCE</scope>
    <source>
        <strain evidence="2">9284</strain>
    </source>
</reference>
<dbReference type="EMBL" id="JARKIF010000009">
    <property type="protein sequence ID" value="KAJ7630733.1"/>
    <property type="molecule type" value="Genomic_DNA"/>
</dbReference>
<evidence type="ECO:0000313" key="3">
    <source>
        <dbReference type="Proteomes" id="UP001221142"/>
    </source>
</evidence>
<accession>A0AAD7FNP7</accession>
<feature type="chain" id="PRO_5042268595" description="Secreted protein" evidence="1">
    <location>
        <begin position="24"/>
        <end position="75"/>
    </location>
</feature>
<evidence type="ECO:0000256" key="1">
    <source>
        <dbReference type="SAM" id="SignalP"/>
    </source>
</evidence>
<proteinExistence type="predicted"/>
<keyword evidence="3" id="KW-1185">Reference proteome</keyword>
<dbReference type="Proteomes" id="UP001221142">
    <property type="component" value="Unassembled WGS sequence"/>
</dbReference>
<keyword evidence="1" id="KW-0732">Signal</keyword>
<feature type="signal peptide" evidence="1">
    <location>
        <begin position="1"/>
        <end position="23"/>
    </location>
</feature>